<protein>
    <recommendedName>
        <fullName evidence="3">BTB domain-containing protein</fullName>
    </recommendedName>
</protein>
<gene>
    <name evidence="1" type="ORF">FANTH_4108</name>
</gene>
<dbReference type="Proteomes" id="UP000573603">
    <property type="component" value="Unassembled WGS sequence"/>
</dbReference>
<organism evidence="1 2">
    <name type="scientific">Fusarium anthophilum</name>
    <dbReference type="NCBI Taxonomy" id="48485"/>
    <lineage>
        <taxon>Eukaryota</taxon>
        <taxon>Fungi</taxon>
        <taxon>Dikarya</taxon>
        <taxon>Ascomycota</taxon>
        <taxon>Pezizomycotina</taxon>
        <taxon>Sordariomycetes</taxon>
        <taxon>Hypocreomycetidae</taxon>
        <taxon>Hypocreales</taxon>
        <taxon>Nectriaceae</taxon>
        <taxon>Fusarium</taxon>
        <taxon>Fusarium fujikuroi species complex</taxon>
    </lineage>
</organism>
<accession>A0A8H4ZRF7</accession>
<sequence>MENSTDNGTVQALKIVPDGDVILVVGPEKTKLLVKSPLLMAASKPFSIMLGPNWKEGHDMRYSNGPFELFLPDNDAAALEIICSVIHFQNDKIPQTLPASDVLAVAVAADKYNCLNALQFAYRAWIRKPKEKSEDLMLLTAAAYLFGDAQAFKEATVALILHHHGSYLALSGEELEAIIPWKIFCMLEEERGLTRLKTADILLSGVNNVNSGSREALAKTSLYYLHLGGAKDSRDDG</sequence>
<dbReference type="EMBL" id="JABEVY010000086">
    <property type="protein sequence ID" value="KAF5250665.1"/>
    <property type="molecule type" value="Genomic_DNA"/>
</dbReference>
<comment type="caution">
    <text evidence="1">The sequence shown here is derived from an EMBL/GenBank/DDBJ whole genome shotgun (WGS) entry which is preliminary data.</text>
</comment>
<proteinExistence type="predicted"/>
<name>A0A8H4ZRF7_9HYPO</name>
<evidence type="ECO:0000313" key="1">
    <source>
        <dbReference type="EMBL" id="KAF5250665.1"/>
    </source>
</evidence>
<keyword evidence="2" id="KW-1185">Reference proteome</keyword>
<dbReference type="InterPro" id="IPR011333">
    <property type="entry name" value="SKP1/BTB/POZ_sf"/>
</dbReference>
<dbReference type="AlphaFoldDB" id="A0A8H4ZRF7"/>
<dbReference type="SUPFAM" id="SSF54695">
    <property type="entry name" value="POZ domain"/>
    <property type="match status" value="1"/>
</dbReference>
<evidence type="ECO:0008006" key="3">
    <source>
        <dbReference type="Google" id="ProtNLM"/>
    </source>
</evidence>
<dbReference type="Gene3D" id="3.30.710.10">
    <property type="entry name" value="Potassium Channel Kv1.1, Chain A"/>
    <property type="match status" value="1"/>
</dbReference>
<reference evidence="1 2" key="1">
    <citation type="journal article" date="2020" name="BMC Genomics">
        <title>Correction to: Identification and distribution of gene clusters required for synthesis of sphingolipid metabolism inhibitors in diverse species of the filamentous fungus Fusarium.</title>
        <authorList>
            <person name="Kim H.S."/>
            <person name="Lohmar J.M."/>
            <person name="Busman M."/>
            <person name="Brown D.W."/>
            <person name="Naumann T.A."/>
            <person name="Divon H.H."/>
            <person name="Lysoe E."/>
            <person name="Uhlig S."/>
            <person name="Proctor R.H."/>
        </authorList>
    </citation>
    <scope>NUCLEOTIDE SEQUENCE [LARGE SCALE GENOMIC DNA]</scope>
    <source>
        <strain evidence="1 2">NRRL 25214</strain>
    </source>
</reference>
<evidence type="ECO:0000313" key="2">
    <source>
        <dbReference type="Proteomes" id="UP000573603"/>
    </source>
</evidence>